<evidence type="ECO:0000256" key="13">
    <source>
        <dbReference type="ARBA" id="ARBA00023180"/>
    </source>
</evidence>
<protein>
    <recommendedName>
        <fullName evidence="20">Aminopeptidase</fullName>
    </recommendedName>
</protein>
<keyword evidence="8" id="KW-0862">Zinc</keyword>
<dbReference type="SUPFAM" id="SSF63737">
    <property type="entry name" value="Leukotriene A4 hydrolase N-terminal domain"/>
    <property type="match status" value="1"/>
</dbReference>
<evidence type="ECO:0000256" key="14">
    <source>
        <dbReference type="SAM" id="Phobius"/>
    </source>
</evidence>
<evidence type="ECO:0000256" key="12">
    <source>
        <dbReference type="ARBA" id="ARBA00023136"/>
    </source>
</evidence>
<keyword evidence="4" id="KW-0645">Protease</keyword>
<dbReference type="OrthoDB" id="6750768at2759"/>
<dbReference type="GO" id="GO:0006508">
    <property type="term" value="P:proteolysis"/>
    <property type="evidence" value="ECO:0007669"/>
    <property type="project" value="UniProtKB-KW"/>
</dbReference>
<comment type="cofactor">
    <cofactor evidence="1">
        <name>Zn(2+)</name>
        <dbReference type="ChEBI" id="CHEBI:29105"/>
    </cofactor>
</comment>
<evidence type="ECO:0000256" key="8">
    <source>
        <dbReference type="ARBA" id="ARBA00022833"/>
    </source>
</evidence>
<reference evidence="18 19" key="1">
    <citation type="submission" date="2020-11" db="EMBL/GenBank/DDBJ databases">
        <authorList>
            <person name="Wallbank WR R."/>
            <person name="Pardo Diaz C."/>
            <person name="Kozak K."/>
            <person name="Martin S."/>
            <person name="Jiggins C."/>
            <person name="Moest M."/>
            <person name="Warren A I."/>
            <person name="Generalovic N T."/>
            <person name="Byers J.R.P. K."/>
            <person name="Montejo-Kovacevich G."/>
            <person name="Yen C E."/>
        </authorList>
    </citation>
    <scope>NUCLEOTIDE SEQUENCE [LARGE SCALE GENOMIC DNA]</scope>
</reference>
<dbReference type="GO" id="GO:0008270">
    <property type="term" value="F:zinc ion binding"/>
    <property type="evidence" value="ECO:0007669"/>
    <property type="project" value="InterPro"/>
</dbReference>
<dbReference type="Gene3D" id="1.10.390.10">
    <property type="entry name" value="Neutral Protease Domain 2"/>
    <property type="match status" value="1"/>
</dbReference>
<feature type="transmembrane region" description="Helical" evidence="14">
    <location>
        <begin position="28"/>
        <end position="50"/>
    </location>
</feature>
<keyword evidence="5 14" id="KW-0812">Transmembrane</keyword>
<dbReference type="InParanoid" id="A0A7R8UAS9"/>
<dbReference type="InterPro" id="IPR045357">
    <property type="entry name" value="Aminopeptidase_N-like_N"/>
</dbReference>
<dbReference type="GO" id="GO:0005615">
    <property type="term" value="C:extracellular space"/>
    <property type="evidence" value="ECO:0007669"/>
    <property type="project" value="TreeGrafter"/>
</dbReference>
<evidence type="ECO:0008006" key="20">
    <source>
        <dbReference type="Google" id="ProtNLM"/>
    </source>
</evidence>
<evidence type="ECO:0000256" key="6">
    <source>
        <dbReference type="ARBA" id="ARBA00022723"/>
    </source>
</evidence>
<dbReference type="SUPFAM" id="SSF55486">
    <property type="entry name" value="Metalloproteases ('zincins'), catalytic domain"/>
    <property type="match status" value="1"/>
</dbReference>
<evidence type="ECO:0000256" key="5">
    <source>
        <dbReference type="ARBA" id="ARBA00022692"/>
    </source>
</evidence>
<keyword evidence="13" id="KW-0325">Glycoprotein</keyword>
<evidence type="ECO:0000259" key="15">
    <source>
        <dbReference type="Pfam" id="PF01433"/>
    </source>
</evidence>
<dbReference type="FunCoup" id="A0A7R8UAS9">
    <property type="interactions" value="45"/>
</dbReference>
<keyword evidence="19" id="KW-1185">Reference proteome</keyword>
<dbReference type="Gene3D" id="2.60.40.1910">
    <property type="match status" value="1"/>
</dbReference>
<dbReference type="Gene3D" id="1.25.50.20">
    <property type="match status" value="1"/>
</dbReference>
<dbReference type="EMBL" id="LR899009">
    <property type="protein sequence ID" value="CAD7077324.1"/>
    <property type="molecule type" value="Genomic_DNA"/>
</dbReference>
<feature type="domain" description="ERAP1-like C-terminal" evidence="16">
    <location>
        <begin position="714"/>
        <end position="1011"/>
    </location>
</feature>
<keyword evidence="9" id="KW-0735">Signal-anchor</keyword>
<dbReference type="AlphaFoldDB" id="A0A7R8UAS9"/>
<evidence type="ECO:0000256" key="7">
    <source>
        <dbReference type="ARBA" id="ARBA00022801"/>
    </source>
</evidence>
<evidence type="ECO:0000256" key="4">
    <source>
        <dbReference type="ARBA" id="ARBA00022670"/>
    </source>
</evidence>
<dbReference type="GO" id="GO:0016020">
    <property type="term" value="C:membrane"/>
    <property type="evidence" value="ECO:0007669"/>
    <property type="project" value="UniProtKB-SubCell"/>
</dbReference>
<evidence type="ECO:0000259" key="17">
    <source>
        <dbReference type="Pfam" id="PF17900"/>
    </source>
</evidence>
<evidence type="ECO:0000256" key="10">
    <source>
        <dbReference type="ARBA" id="ARBA00022989"/>
    </source>
</evidence>
<dbReference type="InterPro" id="IPR027268">
    <property type="entry name" value="Peptidase_M4/M1_CTD_sf"/>
</dbReference>
<comment type="subcellular location">
    <subcellularLocation>
        <location evidence="2">Membrane</location>
        <topology evidence="2">Single-pass type II membrane protein</topology>
    </subcellularLocation>
</comment>
<proteinExistence type="inferred from homology"/>
<dbReference type="FunFam" id="2.60.40.1730:FF:000001">
    <property type="entry name" value="Leucyl-cystinyl aminopeptidase"/>
    <property type="match status" value="1"/>
</dbReference>
<evidence type="ECO:0000256" key="9">
    <source>
        <dbReference type="ARBA" id="ARBA00022968"/>
    </source>
</evidence>
<evidence type="ECO:0000256" key="1">
    <source>
        <dbReference type="ARBA" id="ARBA00001947"/>
    </source>
</evidence>
<keyword evidence="7" id="KW-0378">Hydrolase</keyword>
<organism evidence="18 19">
    <name type="scientific">Hermetia illucens</name>
    <name type="common">Black soldier fly</name>
    <dbReference type="NCBI Taxonomy" id="343691"/>
    <lineage>
        <taxon>Eukaryota</taxon>
        <taxon>Metazoa</taxon>
        <taxon>Ecdysozoa</taxon>
        <taxon>Arthropoda</taxon>
        <taxon>Hexapoda</taxon>
        <taxon>Insecta</taxon>
        <taxon>Pterygota</taxon>
        <taxon>Neoptera</taxon>
        <taxon>Endopterygota</taxon>
        <taxon>Diptera</taxon>
        <taxon>Brachycera</taxon>
        <taxon>Stratiomyomorpha</taxon>
        <taxon>Stratiomyidae</taxon>
        <taxon>Hermetiinae</taxon>
        <taxon>Hermetia</taxon>
    </lineage>
</organism>
<dbReference type="PANTHER" id="PTHR11533">
    <property type="entry name" value="PROTEASE M1 ZINC METALLOPROTEASE"/>
    <property type="match status" value="1"/>
</dbReference>
<dbReference type="Pfam" id="PF01433">
    <property type="entry name" value="Peptidase_M1"/>
    <property type="match status" value="1"/>
</dbReference>
<gene>
    <name evidence="18" type="ORF">HERILL_LOCUS682</name>
</gene>
<feature type="domain" description="Aminopeptidase N-like N-terminal" evidence="17">
    <location>
        <begin position="99"/>
        <end position="284"/>
    </location>
</feature>
<name>A0A7R8UAS9_HERIL</name>
<keyword evidence="6" id="KW-0479">Metal-binding</keyword>
<sequence length="1054" mass="118456">MDLFAGGGDSSGGRQTRNGVAVCSQRRALCVTGFVVGSLVATALIIAYAGPQNDCACAGKMPPGYTPDDGNGSLPFNPIATNGEPFPWLEPTLPNFARPLRYTLTIHPNLTTLDVKGQVTIEISIEKETSFIVLHIQDLNVTEKAIVGPKGYALKIARLLEYPPRQQLYIEVKDKLRKKTNYTLNLRWYSRLTPEPEGFYVDQYESINGFQRLLAATVFKPSGARKAFPCFDEPHLRAPFRVSVFRDRFHIGLSNSIVHATDDVGFYMGTGLLRDDFIETPPIPADGVAWVVSDFQRESLDPSPTYQITTTAAPPVTIRPPHSRVSALGDNFTFKTDKKPVRNITALTHSLNVHTLTKELNVHTNHTSGQKNISAMNQQAEDPLKRAPSYTFYAPHDILPRSDFILKTSRSVLEYLQTWLETSYPLSKVDFVALPSLDRNIISSLGIISLRTSFLMDPKTITTKEYHSTGVKIAEAIVKQFFGGIASPKIWKDIWLWDGLIKYLAILVLSPLQPNWPLEEMYLFHLATTALDIDAIQRWESIINGTSQNGINEDFFIDKTAAIISMLHTAIGEENFRSCLGQFLANNRFKTAEPADLWSICTKKANGSKNIKEMMTLWTTQPGFPLLTVTKVGSSVSISQRLFEPTELTAIYDETFEMNFTTSVPPTTHAPPKKGSHVRWILPVNYISNEENVTDTLWLQNVDITFQLPTDVKWIKVNAGQNGYYRVLYNEDNWASLIDELKQDHKTFIPQDRIGLISDAFTLCHANLMPCEITLNLITYLPKERSWGPMTTALTNLERWRRILKYSECFLMLSEFIKIMLQKPIGELGWKDTGNDEIRLLRPEVLLASVLWEDMDSISKAKNILHQYLTNGTALPPNLKEAVYTGAVLSGEYVYWQYCWDRFTSLRGSPDGLVERMQLLRALGKTKDAWLQNRLLSHVTMLPTVEVVQVLQAISGTPTGGAMACRFLQAKWYDLQSKLGQGSTNFAKVITAITQYGATKFDYDELKSLVHRFGHGPGMKVLNMTLSSVGANVEWVARAQTSIYSWVETNGHIH</sequence>
<dbReference type="GO" id="GO:0008237">
    <property type="term" value="F:metallopeptidase activity"/>
    <property type="evidence" value="ECO:0007669"/>
    <property type="project" value="UniProtKB-KW"/>
</dbReference>
<evidence type="ECO:0000256" key="11">
    <source>
        <dbReference type="ARBA" id="ARBA00023049"/>
    </source>
</evidence>
<keyword evidence="11" id="KW-0482">Metalloprotease</keyword>
<keyword evidence="10 14" id="KW-1133">Transmembrane helix</keyword>
<dbReference type="InterPro" id="IPR024571">
    <property type="entry name" value="ERAP1-like_C_dom"/>
</dbReference>
<dbReference type="Pfam" id="PF11838">
    <property type="entry name" value="ERAP1_C"/>
    <property type="match status" value="1"/>
</dbReference>
<evidence type="ECO:0000313" key="18">
    <source>
        <dbReference type="EMBL" id="CAD7077324.1"/>
    </source>
</evidence>
<dbReference type="InterPro" id="IPR014782">
    <property type="entry name" value="Peptidase_M1_dom"/>
</dbReference>
<evidence type="ECO:0000259" key="16">
    <source>
        <dbReference type="Pfam" id="PF11838"/>
    </source>
</evidence>
<keyword evidence="12 14" id="KW-0472">Membrane</keyword>
<feature type="domain" description="Peptidase M1 membrane alanine aminopeptidase" evidence="15">
    <location>
        <begin position="406"/>
        <end position="618"/>
    </location>
</feature>
<dbReference type="Gene3D" id="2.60.40.1730">
    <property type="entry name" value="tricorn interacting facor f3 domain"/>
    <property type="match status" value="1"/>
</dbReference>
<accession>A0A7R8UAS9</accession>
<comment type="similarity">
    <text evidence="3">Belongs to the peptidase M1 family.</text>
</comment>
<dbReference type="InterPro" id="IPR050344">
    <property type="entry name" value="Peptidase_M1_aminopeptidases"/>
</dbReference>
<dbReference type="PANTHER" id="PTHR11533:SF299">
    <property type="entry name" value="AMINOPEPTIDASE"/>
    <property type="match status" value="1"/>
</dbReference>
<evidence type="ECO:0000313" key="19">
    <source>
        <dbReference type="Proteomes" id="UP000594454"/>
    </source>
</evidence>
<dbReference type="Pfam" id="PF17900">
    <property type="entry name" value="Peptidase_M1_N"/>
    <property type="match status" value="1"/>
</dbReference>
<evidence type="ECO:0000256" key="3">
    <source>
        <dbReference type="ARBA" id="ARBA00010136"/>
    </source>
</evidence>
<evidence type="ECO:0000256" key="2">
    <source>
        <dbReference type="ARBA" id="ARBA00004606"/>
    </source>
</evidence>
<dbReference type="GO" id="GO:0005737">
    <property type="term" value="C:cytoplasm"/>
    <property type="evidence" value="ECO:0007669"/>
    <property type="project" value="TreeGrafter"/>
</dbReference>
<dbReference type="InterPro" id="IPR042097">
    <property type="entry name" value="Aminopeptidase_N-like_N_sf"/>
</dbReference>
<dbReference type="Proteomes" id="UP000594454">
    <property type="component" value="Chromosome 1"/>
</dbReference>